<reference evidence="2" key="1">
    <citation type="journal article" date="2014" name="Front. Microbiol.">
        <title>High frequency of phylogenetically diverse reductive dehalogenase-homologous genes in deep subseafloor sedimentary metagenomes.</title>
        <authorList>
            <person name="Kawai M."/>
            <person name="Futagami T."/>
            <person name="Toyoda A."/>
            <person name="Takaki Y."/>
            <person name="Nishi S."/>
            <person name="Hori S."/>
            <person name="Arai W."/>
            <person name="Tsubouchi T."/>
            <person name="Morono Y."/>
            <person name="Uchiyama I."/>
            <person name="Ito T."/>
            <person name="Fujiyama A."/>
            <person name="Inagaki F."/>
            <person name="Takami H."/>
        </authorList>
    </citation>
    <scope>NUCLEOTIDE SEQUENCE</scope>
    <source>
        <strain evidence="2">Expedition CK06-06</strain>
    </source>
</reference>
<dbReference type="InterPro" id="IPR036388">
    <property type="entry name" value="WH-like_DNA-bd_sf"/>
</dbReference>
<dbReference type="InterPro" id="IPR036390">
    <property type="entry name" value="WH_DNA-bd_sf"/>
</dbReference>
<feature type="non-terminal residue" evidence="2">
    <location>
        <position position="83"/>
    </location>
</feature>
<dbReference type="Gene3D" id="1.10.10.10">
    <property type="entry name" value="Winged helix-like DNA-binding domain superfamily/Winged helix DNA-binding domain"/>
    <property type="match status" value="1"/>
</dbReference>
<comment type="caution">
    <text evidence="2">The sequence shown here is derived from an EMBL/GenBank/DDBJ whole genome shotgun (WGS) entry which is preliminary data.</text>
</comment>
<proteinExistence type="predicted"/>
<dbReference type="PANTHER" id="PTHR33169">
    <property type="entry name" value="PADR-FAMILY TRANSCRIPTIONAL REGULATOR"/>
    <property type="match status" value="1"/>
</dbReference>
<dbReference type="InterPro" id="IPR005149">
    <property type="entry name" value="Tscrpt_reg_PadR_N"/>
</dbReference>
<dbReference type="SUPFAM" id="SSF46785">
    <property type="entry name" value="Winged helix' DNA-binding domain"/>
    <property type="match status" value="1"/>
</dbReference>
<name>X1TMZ1_9ZZZZ</name>
<evidence type="ECO:0000313" key="2">
    <source>
        <dbReference type="EMBL" id="GAI88930.1"/>
    </source>
</evidence>
<dbReference type="EMBL" id="BARW01024123">
    <property type="protein sequence ID" value="GAI88930.1"/>
    <property type="molecule type" value="Genomic_DNA"/>
</dbReference>
<accession>X1TMZ1</accession>
<dbReference type="PANTHER" id="PTHR33169:SF13">
    <property type="entry name" value="PADR-FAMILY TRANSCRIPTIONAL REGULATOR"/>
    <property type="match status" value="1"/>
</dbReference>
<evidence type="ECO:0000259" key="1">
    <source>
        <dbReference type="Pfam" id="PF03551"/>
    </source>
</evidence>
<protein>
    <recommendedName>
        <fullName evidence="1">Transcription regulator PadR N-terminal domain-containing protein</fullName>
    </recommendedName>
</protein>
<sequence>MNRIKKLSPLTETTFYILASLLEPLHGYGIMQKVINLSKGRIHLGPGTLYGALSNLVDTSLIIPREPKEPNSRRKIYIITELG</sequence>
<gene>
    <name evidence="2" type="ORF">S12H4_39842</name>
</gene>
<dbReference type="InterPro" id="IPR052509">
    <property type="entry name" value="Metal_resp_DNA-bind_regulator"/>
</dbReference>
<feature type="domain" description="Transcription regulator PadR N-terminal" evidence="1">
    <location>
        <begin position="21"/>
        <end position="83"/>
    </location>
</feature>
<dbReference type="Pfam" id="PF03551">
    <property type="entry name" value="PadR"/>
    <property type="match status" value="1"/>
</dbReference>
<organism evidence="2">
    <name type="scientific">marine sediment metagenome</name>
    <dbReference type="NCBI Taxonomy" id="412755"/>
    <lineage>
        <taxon>unclassified sequences</taxon>
        <taxon>metagenomes</taxon>
        <taxon>ecological metagenomes</taxon>
    </lineage>
</organism>
<dbReference type="AlphaFoldDB" id="X1TMZ1"/>